<evidence type="ECO:0000313" key="2">
    <source>
        <dbReference type="Proteomes" id="UP001153050"/>
    </source>
</evidence>
<dbReference type="SUPFAM" id="SSF54637">
    <property type="entry name" value="Thioesterase/thiol ester dehydrase-isomerase"/>
    <property type="match status" value="1"/>
</dbReference>
<name>A0ABM9EG35_9HYPH</name>
<sequence length="137" mass="15466">MRTYSGVVYPAQTDAMGHMTVQYYVAAFDQAMWHLVHALGYRPEWQTERGEGWADVRHDVTFSKELRVGGLFWVESSVVAIGKTSLSTRHRLFDPGGELSSTDDVKSVYFDLNGRKALPLPEQIRMSANDRLTDARG</sequence>
<evidence type="ECO:0000313" key="1">
    <source>
        <dbReference type="EMBL" id="CAH2408332.1"/>
    </source>
</evidence>
<reference evidence="1 2" key="1">
    <citation type="submission" date="2022-03" db="EMBL/GenBank/DDBJ databases">
        <authorList>
            <person name="Brunel B."/>
        </authorList>
    </citation>
    <scope>NUCLEOTIDE SEQUENCE [LARGE SCALE GENOMIC DNA]</scope>
    <source>
        <strain evidence="1">STM5069sample</strain>
    </source>
</reference>
<organism evidence="1 2">
    <name type="scientific">Mesorhizobium escarrei</name>
    <dbReference type="NCBI Taxonomy" id="666018"/>
    <lineage>
        <taxon>Bacteria</taxon>
        <taxon>Pseudomonadati</taxon>
        <taxon>Pseudomonadota</taxon>
        <taxon>Alphaproteobacteria</taxon>
        <taxon>Hyphomicrobiales</taxon>
        <taxon>Phyllobacteriaceae</taxon>
        <taxon>Mesorhizobium</taxon>
    </lineage>
</organism>
<accession>A0ABM9EG35</accession>
<dbReference type="Pfam" id="PF13279">
    <property type="entry name" value="4HBT_2"/>
    <property type="match status" value="1"/>
</dbReference>
<comment type="caution">
    <text evidence="1">The sequence shown here is derived from an EMBL/GenBank/DDBJ whole genome shotgun (WGS) entry which is preliminary data.</text>
</comment>
<dbReference type="InterPro" id="IPR029069">
    <property type="entry name" value="HotDog_dom_sf"/>
</dbReference>
<dbReference type="EMBL" id="CAKXZT010000166">
    <property type="protein sequence ID" value="CAH2408332.1"/>
    <property type="molecule type" value="Genomic_DNA"/>
</dbReference>
<dbReference type="CDD" id="cd00586">
    <property type="entry name" value="4HBT"/>
    <property type="match status" value="1"/>
</dbReference>
<gene>
    <name evidence="1" type="ORF">MES5069_680040</name>
</gene>
<dbReference type="Gene3D" id="3.10.129.10">
    <property type="entry name" value="Hotdog Thioesterase"/>
    <property type="match status" value="1"/>
</dbReference>
<proteinExistence type="predicted"/>
<protein>
    <submittedName>
        <fullName evidence="1">Thioesterase</fullName>
    </submittedName>
</protein>
<dbReference type="Proteomes" id="UP001153050">
    <property type="component" value="Unassembled WGS sequence"/>
</dbReference>
<dbReference type="RefSeq" id="WP_254021605.1">
    <property type="nucleotide sequence ID" value="NZ_CAKXZT010000166.1"/>
</dbReference>
<keyword evidence="2" id="KW-1185">Reference proteome</keyword>